<dbReference type="STRING" id="457427.SSOG_06891"/>
<proteinExistence type="predicted"/>
<evidence type="ECO:0000313" key="1">
    <source>
        <dbReference type="EMBL" id="EFL27177.1"/>
    </source>
</evidence>
<dbReference type="Proteomes" id="UP000003963">
    <property type="component" value="Unassembled WGS sequence"/>
</dbReference>
<dbReference type="AlphaFoldDB" id="D9WDH0"/>
<keyword evidence="2" id="KW-1185">Reference proteome</keyword>
<dbReference type="HOGENOM" id="CLU_2144435_0_0_11"/>
<name>D9WDH0_9ACTN</name>
<dbReference type="EMBL" id="GG657754">
    <property type="protein sequence ID" value="EFL27177.1"/>
    <property type="molecule type" value="Genomic_DNA"/>
</dbReference>
<organism evidence="1 2">
    <name type="scientific">Streptomyces himastatinicus ATCC 53653</name>
    <dbReference type="NCBI Taxonomy" id="457427"/>
    <lineage>
        <taxon>Bacteria</taxon>
        <taxon>Bacillati</taxon>
        <taxon>Actinomycetota</taxon>
        <taxon>Actinomycetes</taxon>
        <taxon>Kitasatosporales</taxon>
        <taxon>Streptomycetaceae</taxon>
        <taxon>Streptomyces</taxon>
        <taxon>Streptomyces violaceusniger group</taxon>
    </lineage>
</organism>
<sequence length="112" mass="12581">MLETSLGQLRDELGYKKLGKGILEQIVKALGKQELGYFPQWVLDARCNTEPRQGNKVWVYVRDNSTRARVLDAILCPEQANVRSVLDGLVSGDLAALTAEEKLKRIREIVNV</sequence>
<protein>
    <submittedName>
        <fullName evidence="1">Uncharacterized protein</fullName>
    </submittedName>
</protein>
<reference evidence="1 2" key="1">
    <citation type="submission" date="2009-02" db="EMBL/GenBank/DDBJ databases">
        <title>Annotation of Streptomyces hygroscopicus strain ATCC 53653.</title>
        <authorList>
            <consortium name="The Broad Institute Genome Sequencing Platform"/>
            <consortium name="Broad Institute Microbial Sequencing Center"/>
            <person name="Fischbach M."/>
            <person name="Godfrey P."/>
            <person name="Ward D."/>
            <person name="Young S."/>
            <person name="Zeng Q."/>
            <person name="Koehrsen M."/>
            <person name="Alvarado L."/>
            <person name="Berlin A.M."/>
            <person name="Bochicchio J."/>
            <person name="Borenstein D."/>
            <person name="Chapman S.B."/>
            <person name="Chen Z."/>
            <person name="Engels R."/>
            <person name="Freedman E."/>
            <person name="Gellesch M."/>
            <person name="Goldberg J."/>
            <person name="Griggs A."/>
            <person name="Gujja S."/>
            <person name="Heilman E.R."/>
            <person name="Heiman D.I."/>
            <person name="Hepburn T.A."/>
            <person name="Howarth C."/>
            <person name="Jen D."/>
            <person name="Larson L."/>
            <person name="Lewis B."/>
            <person name="Mehta T."/>
            <person name="Park D."/>
            <person name="Pearson M."/>
            <person name="Richards J."/>
            <person name="Roberts A."/>
            <person name="Saif S."/>
            <person name="Shea T.D."/>
            <person name="Shenoy N."/>
            <person name="Sisk P."/>
            <person name="Stolte C."/>
            <person name="Sykes S.N."/>
            <person name="Thomson T."/>
            <person name="Walk T."/>
            <person name="White J."/>
            <person name="Yandava C."/>
            <person name="Straight P."/>
            <person name="Clardy J."/>
            <person name="Hung D."/>
            <person name="Kolter R."/>
            <person name="Mekalanos J."/>
            <person name="Walker S."/>
            <person name="Walsh C.T."/>
            <person name="Wieland-Brown L.C."/>
            <person name="Haas B."/>
            <person name="Nusbaum C."/>
            <person name="Birren B."/>
        </authorList>
    </citation>
    <scope>NUCLEOTIDE SEQUENCE [LARGE SCALE GENOMIC DNA]</scope>
    <source>
        <strain evidence="1 2">ATCC 53653</strain>
    </source>
</reference>
<accession>D9WDH0</accession>
<evidence type="ECO:0000313" key="2">
    <source>
        <dbReference type="Proteomes" id="UP000003963"/>
    </source>
</evidence>
<gene>
    <name evidence="1" type="ORF">SSOG_06891</name>
</gene>